<keyword evidence="3" id="KW-1185">Reference proteome</keyword>
<gene>
    <name evidence="2" type="ORF">H1P_5080005</name>
</gene>
<accession>A0A563VZS7</accession>
<organism evidence="2 3">
    <name type="scientific">Hyella patelloides LEGE 07179</name>
    <dbReference type="NCBI Taxonomy" id="945734"/>
    <lineage>
        <taxon>Bacteria</taxon>
        <taxon>Bacillati</taxon>
        <taxon>Cyanobacteriota</taxon>
        <taxon>Cyanophyceae</taxon>
        <taxon>Pleurocapsales</taxon>
        <taxon>Hyellaceae</taxon>
        <taxon>Hyella</taxon>
    </lineage>
</organism>
<evidence type="ECO:0000313" key="2">
    <source>
        <dbReference type="EMBL" id="VEP16895.1"/>
    </source>
</evidence>
<dbReference type="InterPro" id="IPR038721">
    <property type="entry name" value="IS701-like_DDE_dom"/>
</dbReference>
<proteinExistence type="predicted"/>
<feature type="domain" description="Transposase IS701-like DDE" evidence="1">
    <location>
        <begin position="2"/>
        <end position="53"/>
    </location>
</feature>
<dbReference type="Pfam" id="PF13546">
    <property type="entry name" value="DDE_5"/>
    <property type="match status" value="1"/>
</dbReference>
<dbReference type="Proteomes" id="UP000320055">
    <property type="component" value="Unassembled WGS sequence"/>
</dbReference>
<evidence type="ECO:0000313" key="3">
    <source>
        <dbReference type="Proteomes" id="UP000320055"/>
    </source>
</evidence>
<reference evidence="2 3" key="1">
    <citation type="submission" date="2019-01" db="EMBL/GenBank/DDBJ databases">
        <authorList>
            <person name="Brito A."/>
        </authorList>
    </citation>
    <scope>NUCLEOTIDE SEQUENCE [LARGE SCALE GENOMIC DNA]</scope>
    <source>
        <strain evidence="2">1</strain>
    </source>
</reference>
<name>A0A563VZS7_9CYAN</name>
<sequence length="132" mass="14977">MELIDKSLRRGYRPGIVLVDSSYGSNTSFLKDLEERKLKYIGGIAKNRNILFKNKSGKTDSIRIDEYAQWISDEEFQEIQIPGEKPRTVWVAILSAEISQLKGIRKIAIVMNAPAFEDAEDIDERPCGGCLR</sequence>
<dbReference type="AlphaFoldDB" id="A0A563VZS7"/>
<evidence type="ECO:0000259" key="1">
    <source>
        <dbReference type="Pfam" id="PF13546"/>
    </source>
</evidence>
<protein>
    <submittedName>
        <fullName evidence="2">Transposase</fullName>
    </submittedName>
</protein>
<dbReference type="EMBL" id="CAACVJ010000455">
    <property type="protein sequence ID" value="VEP16895.1"/>
    <property type="molecule type" value="Genomic_DNA"/>
</dbReference>